<feature type="disulfide bond" evidence="7">
    <location>
        <begin position="67"/>
        <end position="73"/>
    </location>
</feature>
<proteinExistence type="inferred from homology"/>
<dbReference type="SUPFAM" id="SSF55846">
    <property type="entry name" value="N-acetylmuramoyl-L-alanine amidase-like"/>
    <property type="match status" value="1"/>
</dbReference>
<dbReference type="SMART" id="SM00701">
    <property type="entry name" value="PGRP"/>
    <property type="match status" value="1"/>
</dbReference>
<dbReference type="GO" id="GO:0009253">
    <property type="term" value="P:peptidoglycan catabolic process"/>
    <property type="evidence" value="ECO:0007669"/>
    <property type="project" value="InterPro"/>
</dbReference>
<dbReference type="EMBL" id="CAJNRD030001119">
    <property type="protein sequence ID" value="CAG5088973.1"/>
    <property type="molecule type" value="Genomic_DNA"/>
</dbReference>
<evidence type="ECO:0000256" key="7">
    <source>
        <dbReference type="PIRSR" id="PIRSR037945-1"/>
    </source>
</evidence>
<dbReference type="InterPro" id="IPR017331">
    <property type="entry name" value="Peptidoglycan_recognition"/>
</dbReference>
<evidence type="ECO:0000256" key="5">
    <source>
        <dbReference type="ARBA" id="ARBA00023157"/>
    </source>
</evidence>
<keyword evidence="4 6" id="KW-0391">Immunity</keyword>
<dbReference type="PANTHER" id="PTHR11022:SF74">
    <property type="entry name" value="PEPTIDOGLYCAN-RECOGNITION PROTEIN SA"/>
    <property type="match status" value="1"/>
</dbReference>
<feature type="signal peptide" evidence="8">
    <location>
        <begin position="1"/>
        <end position="26"/>
    </location>
</feature>
<dbReference type="InterPro" id="IPR015510">
    <property type="entry name" value="PGRP"/>
</dbReference>
<organism evidence="11 12">
    <name type="scientific">Cotesia congregata</name>
    <name type="common">Parasitoid wasp</name>
    <name type="synonym">Apanteles congregatus</name>
    <dbReference type="NCBI Taxonomy" id="51543"/>
    <lineage>
        <taxon>Eukaryota</taxon>
        <taxon>Metazoa</taxon>
        <taxon>Ecdysozoa</taxon>
        <taxon>Arthropoda</taxon>
        <taxon>Hexapoda</taxon>
        <taxon>Insecta</taxon>
        <taxon>Pterygota</taxon>
        <taxon>Neoptera</taxon>
        <taxon>Endopterygota</taxon>
        <taxon>Hymenoptera</taxon>
        <taxon>Apocrita</taxon>
        <taxon>Ichneumonoidea</taxon>
        <taxon>Braconidae</taxon>
        <taxon>Microgastrinae</taxon>
        <taxon>Cotesia</taxon>
    </lineage>
</organism>
<evidence type="ECO:0000256" key="8">
    <source>
        <dbReference type="SAM" id="SignalP"/>
    </source>
</evidence>
<dbReference type="GO" id="GO:0008270">
    <property type="term" value="F:zinc ion binding"/>
    <property type="evidence" value="ECO:0007669"/>
    <property type="project" value="InterPro"/>
</dbReference>
<feature type="chain" id="PRO_5035170677" description="Peptidoglycan-recognition protein" evidence="8">
    <location>
        <begin position="27"/>
        <end position="196"/>
    </location>
</feature>
<keyword evidence="2 6" id="KW-0399">Innate immunity</keyword>
<evidence type="ECO:0000313" key="12">
    <source>
        <dbReference type="Proteomes" id="UP000786811"/>
    </source>
</evidence>
<evidence type="ECO:0000259" key="9">
    <source>
        <dbReference type="SMART" id="SM00644"/>
    </source>
</evidence>
<reference evidence="11" key="1">
    <citation type="submission" date="2021-04" db="EMBL/GenBank/DDBJ databases">
        <authorList>
            <person name="Chebbi M.A.C M."/>
        </authorList>
    </citation>
    <scope>NUCLEOTIDE SEQUENCE</scope>
</reference>
<evidence type="ECO:0000256" key="4">
    <source>
        <dbReference type="ARBA" id="ARBA00022859"/>
    </source>
</evidence>
<dbReference type="PANTHER" id="PTHR11022">
    <property type="entry name" value="PEPTIDOGLYCAN RECOGNITION PROTEIN"/>
    <property type="match status" value="1"/>
</dbReference>
<dbReference type="InterPro" id="IPR002502">
    <property type="entry name" value="Amidase_domain"/>
</dbReference>
<dbReference type="Proteomes" id="UP000786811">
    <property type="component" value="Unassembled WGS sequence"/>
</dbReference>
<comment type="similarity">
    <text evidence="1 6">Belongs to the N-acetylmuramoyl-L-alanine amidase 2 family.</text>
</comment>
<dbReference type="GO" id="GO:0008745">
    <property type="term" value="F:N-acetylmuramoyl-L-alanine amidase activity"/>
    <property type="evidence" value="ECO:0007669"/>
    <property type="project" value="InterPro"/>
</dbReference>
<gene>
    <name evidence="11" type="ORF">HICCMSTLAB_LOCUS5047</name>
</gene>
<evidence type="ECO:0000256" key="6">
    <source>
        <dbReference type="PIRNR" id="PIRNR037945"/>
    </source>
</evidence>
<dbReference type="InterPro" id="IPR036505">
    <property type="entry name" value="Amidase/PGRP_sf"/>
</dbReference>
<evidence type="ECO:0000259" key="10">
    <source>
        <dbReference type="SMART" id="SM00701"/>
    </source>
</evidence>
<dbReference type="PIRSF" id="PIRSF037945">
    <property type="entry name" value="PGRPs"/>
    <property type="match status" value="1"/>
</dbReference>
<feature type="disulfide bond" evidence="7">
    <location>
        <begin position="30"/>
        <end position="153"/>
    </location>
</feature>
<dbReference type="FunFam" id="3.40.80.10:FF:000001">
    <property type="entry name" value="Peptidoglycan recognition protein 1"/>
    <property type="match status" value="1"/>
</dbReference>
<name>A0A8J2H9L0_COTCN</name>
<evidence type="ECO:0000256" key="2">
    <source>
        <dbReference type="ARBA" id="ARBA00022588"/>
    </source>
</evidence>
<keyword evidence="3 8" id="KW-0732">Signal</keyword>
<evidence type="ECO:0000313" key="11">
    <source>
        <dbReference type="EMBL" id="CAG5088973.1"/>
    </source>
</evidence>
<protein>
    <recommendedName>
        <fullName evidence="6">Peptidoglycan-recognition protein</fullName>
    </recommendedName>
</protein>
<dbReference type="OrthoDB" id="10001926at2759"/>
<dbReference type="GO" id="GO:0045087">
    <property type="term" value="P:innate immune response"/>
    <property type="evidence" value="ECO:0007669"/>
    <property type="project" value="UniProtKB-KW"/>
</dbReference>
<evidence type="ECO:0000256" key="1">
    <source>
        <dbReference type="ARBA" id="ARBA00007553"/>
    </source>
</evidence>
<keyword evidence="5 7" id="KW-1015">Disulfide bond</keyword>
<dbReference type="InterPro" id="IPR006619">
    <property type="entry name" value="PGRP_domain_met/bac"/>
</dbReference>
<accession>A0A8J2H9L0</accession>
<dbReference type="GO" id="GO:0042834">
    <property type="term" value="F:peptidoglycan binding"/>
    <property type="evidence" value="ECO:0007669"/>
    <property type="project" value="InterPro"/>
</dbReference>
<sequence length="196" mass="22066">MNTSSFIFYRIISLYLFLLFIKFSKGDDKCPNIISRSQWQAREAKSSNFIINPIAYIVIHHTVTPQCLTRESCSSRVKNIQDYHMDELLWADIGFSFFIGGDGNVYEGVGWSKEGAHTYKWNKKAIGIAFIGSYQTVNASEKMIQSAVKLISCGKHEGMLRPNVKIIGANQVTSTASPGAKLYEQIKSWPEWAADP</sequence>
<feature type="domain" description="Peptidoglycan recognition protein family" evidence="10">
    <location>
        <begin position="31"/>
        <end position="173"/>
    </location>
</feature>
<evidence type="ECO:0000256" key="3">
    <source>
        <dbReference type="ARBA" id="ARBA00022729"/>
    </source>
</evidence>
<dbReference type="AlphaFoldDB" id="A0A8J2H9L0"/>
<comment type="caution">
    <text evidence="11">The sequence shown here is derived from an EMBL/GenBank/DDBJ whole genome shotgun (WGS) entry which is preliminary data.</text>
</comment>
<dbReference type="Pfam" id="PF01510">
    <property type="entry name" value="Amidase_2"/>
    <property type="match status" value="1"/>
</dbReference>
<keyword evidence="12" id="KW-1185">Reference proteome</keyword>
<feature type="domain" description="N-acetylmuramoyl-L-alanine amidase" evidence="9">
    <location>
        <begin position="39"/>
        <end position="179"/>
    </location>
</feature>
<dbReference type="Gene3D" id="3.40.80.10">
    <property type="entry name" value="Peptidoglycan recognition protein-like"/>
    <property type="match status" value="1"/>
</dbReference>
<dbReference type="SMART" id="SM00644">
    <property type="entry name" value="Ami_2"/>
    <property type="match status" value="1"/>
</dbReference>
<dbReference type="CDD" id="cd06583">
    <property type="entry name" value="PGRP"/>
    <property type="match status" value="1"/>
</dbReference>